<dbReference type="Gene3D" id="1.20.5.1930">
    <property type="match status" value="1"/>
</dbReference>
<keyword evidence="6" id="KW-0418">Kinase</keyword>
<feature type="transmembrane region" description="Helical" evidence="9">
    <location>
        <begin position="136"/>
        <end position="158"/>
    </location>
</feature>
<feature type="transmembrane region" description="Helical" evidence="9">
    <location>
        <begin position="44"/>
        <end position="66"/>
    </location>
</feature>
<evidence type="ECO:0000259" key="11">
    <source>
        <dbReference type="Pfam" id="PF07730"/>
    </source>
</evidence>
<evidence type="ECO:0000256" key="3">
    <source>
        <dbReference type="ARBA" id="ARBA00022553"/>
    </source>
</evidence>
<dbReference type="GO" id="GO:0005524">
    <property type="term" value="F:ATP binding"/>
    <property type="evidence" value="ECO:0007669"/>
    <property type="project" value="UniProtKB-KW"/>
</dbReference>
<proteinExistence type="predicted"/>
<gene>
    <name evidence="12" type="ORF">UFOPK1493_01639</name>
</gene>
<reference evidence="12" key="1">
    <citation type="submission" date="2020-05" db="EMBL/GenBank/DDBJ databases">
        <authorList>
            <person name="Chiriac C."/>
            <person name="Salcher M."/>
            <person name="Ghai R."/>
            <person name="Kavagutti S V."/>
        </authorList>
    </citation>
    <scope>NUCLEOTIDE SEQUENCE</scope>
</reference>
<comment type="catalytic activity">
    <reaction evidence="1">
        <text>ATP + protein L-histidine = ADP + protein N-phospho-L-histidine.</text>
        <dbReference type="EC" id="2.7.13.3"/>
    </reaction>
</comment>
<organism evidence="12">
    <name type="scientific">freshwater metagenome</name>
    <dbReference type="NCBI Taxonomy" id="449393"/>
    <lineage>
        <taxon>unclassified sequences</taxon>
        <taxon>metagenomes</taxon>
        <taxon>ecological metagenomes</taxon>
    </lineage>
</organism>
<keyword evidence="9" id="KW-0812">Transmembrane</keyword>
<evidence type="ECO:0000256" key="9">
    <source>
        <dbReference type="SAM" id="Phobius"/>
    </source>
</evidence>
<feature type="transmembrane region" description="Helical" evidence="9">
    <location>
        <begin position="164"/>
        <end position="184"/>
    </location>
</feature>
<dbReference type="PANTHER" id="PTHR24421">
    <property type="entry name" value="NITRATE/NITRITE SENSOR PROTEIN NARX-RELATED"/>
    <property type="match status" value="1"/>
</dbReference>
<dbReference type="GO" id="GO:0016020">
    <property type="term" value="C:membrane"/>
    <property type="evidence" value="ECO:0007669"/>
    <property type="project" value="InterPro"/>
</dbReference>
<dbReference type="PANTHER" id="PTHR24421:SF10">
    <property type="entry name" value="NITRATE_NITRITE SENSOR PROTEIN NARQ"/>
    <property type="match status" value="1"/>
</dbReference>
<feature type="coiled-coil region" evidence="8">
    <location>
        <begin position="196"/>
        <end position="223"/>
    </location>
</feature>
<dbReference type="EC" id="2.7.13.3" evidence="2"/>
<dbReference type="EMBL" id="CAEZSR010000052">
    <property type="protein sequence ID" value="CAB4559136.1"/>
    <property type="molecule type" value="Genomic_DNA"/>
</dbReference>
<name>A0A6J6D6Z6_9ZZZZ</name>
<dbReference type="Gene3D" id="3.30.565.10">
    <property type="entry name" value="Histidine kinase-like ATPase, C-terminal domain"/>
    <property type="match status" value="1"/>
</dbReference>
<keyword evidence="9" id="KW-0472">Membrane</keyword>
<accession>A0A6J6D6Z6</accession>
<keyword evidence="3" id="KW-0597">Phosphoprotein</keyword>
<dbReference type="Pfam" id="PF07730">
    <property type="entry name" value="HisKA_3"/>
    <property type="match status" value="1"/>
</dbReference>
<evidence type="ECO:0000259" key="10">
    <source>
        <dbReference type="Pfam" id="PF02518"/>
    </source>
</evidence>
<dbReference type="InterPro" id="IPR036890">
    <property type="entry name" value="HATPase_C_sf"/>
</dbReference>
<keyword evidence="9" id="KW-1133">Transmembrane helix</keyword>
<dbReference type="InterPro" id="IPR003594">
    <property type="entry name" value="HATPase_dom"/>
</dbReference>
<evidence type="ECO:0000256" key="2">
    <source>
        <dbReference type="ARBA" id="ARBA00012438"/>
    </source>
</evidence>
<keyword evidence="7" id="KW-0067">ATP-binding</keyword>
<evidence type="ECO:0000313" key="12">
    <source>
        <dbReference type="EMBL" id="CAB4559136.1"/>
    </source>
</evidence>
<evidence type="ECO:0000256" key="6">
    <source>
        <dbReference type="ARBA" id="ARBA00022777"/>
    </source>
</evidence>
<keyword evidence="8" id="KW-0175">Coiled coil</keyword>
<keyword evidence="5" id="KW-0547">Nucleotide-binding</keyword>
<sequence>MTSRNAAPPASPVAGGAVHTAGDFARSGLGRSGLGAGGLGAGGLGAGGITLADVVVGALVGALSALQLVIGDAGAPPLAVAAAAVTALALVVRRAAPIAVAVVCLGAFAVVVAVLDEPGLVQAGPMVALYTVGQRVAPRTAALVAAVCGVIAVGLVAIDTESSTDIVTGVLLVVVSIAGGQAVASRHALVAALEGRVDALRTAQDLEVERRVLEDRLRLAHELHDVIAHTITVVNLQSSVALRHVKGNEPAEAALGSIRTASAQALDELRTMVGLLRSGDEQVPVASARSIVELVRSLDGPRLAIRASIDEALLEDVPPAVLLATHRIVQEGLTNIVRHSAAGRADVAIGVDEGALTVEVRDPGPAKDHPTTVGGFGLAGIRERVAVLGGSVVHGPDAGSGFTVRATIPLARST</sequence>
<protein>
    <recommendedName>
        <fullName evidence="2">histidine kinase</fullName>
        <ecNumber evidence="2">2.7.13.3</ecNumber>
    </recommendedName>
</protein>
<keyword evidence="4" id="KW-0808">Transferase</keyword>
<evidence type="ECO:0000256" key="7">
    <source>
        <dbReference type="ARBA" id="ARBA00022840"/>
    </source>
</evidence>
<feature type="domain" description="Signal transduction histidine kinase subgroup 3 dimerisation and phosphoacceptor" evidence="11">
    <location>
        <begin position="216"/>
        <end position="280"/>
    </location>
</feature>
<dbReference type="CDD" id="cd16917">
    <property type="entry name" value="HATPase_UhpB-NarQ-NarX-like"/>
    <property type="match status" value="1"/>
</dbReference>
<evidence type="ECO:0000256" key="5">
    <source>
        <dbReference type="ARBA" id="ARBA00022741"/>
    </source>
</evidence>
<evidence type="ECO:0000256" key="4">
    <source>
        <dbReference type="ARBA" id="ARBA00022679"/>
    </source>
</evidence>
<feature type="domain" description="Histidine kinase/HSP90-like ATPase" evidence="10">
    <location>
        <begin position="325"/>
        <end position="411"/>
    </location>
</feature>
<evidence type="ECO:0000256" key="1">
    <source>
        <dbReference type="ARBA" id="ARBA00000085"/>
    </source>
</evidence>
<dbReference type="GO" id="GO:0046983">
    <property type="term" value="F:protein dimerization activity"/>
    <property type="evidence" value="ECO:0007669"/>
    <property type="project" value="InterPro"/>
</dbReference>
<dbReference type="AlphaFoldDB" id="A0A6J6D6Z6"/>
<dbReference type="GO" id="GO:0000155">
    <property type="term" value="F:phosphorelay sensor kinase activity"/>
    <property type="evidence" value="ECO:0007669"/>
    <property type="project" value="InterPro"/>
</dbReference>
<evidence type="ECO:0000256" key="8">
    <source>
        <dbReference type="SAM" id="Coils"/>
    </source>
</evidence>
<dbReference type="InterPro" id="IPR050482">
    <property type="entry name" value="Sensor_HK_TwoCompSys"/>
</dbReference>
<dbReference type="SUPFAM" id="SSF55874">
    <property type="entry name" value="ATPase domain of HSP90 chaperone/DNA topoisomerase II/histidine kinase"/>
    <property type="match status" value="1"/>
</dbReference>
<dbReference type="Pfam" id="PF02518">
    <property type="entry name" value="HATPase_c"/>
    <property type="match status" value="1"/>
</dbReference>
<feature type="transmembrane region" description="Helical" evidence="9">
    <location>
        <begin position="73"/>
        <end position="92"/>
    </location>
</feature>
<feature type="transmembrane region" description="Helical" evidence="9">
    <location>
        <begin position="98"/>
        <end position="115"/>
    </location>
</feature>
<dbReference type="InterPro" id="IPR011712">
    <property type="entry name" value="Sig_transdc_His_kin_sub3_dim/P"/>
</dbReference>